<sequence length="196" mass="19935">MPCVPAARGGRRKLLGIATDDGRQLHCGWPRKAVESGKTSCGGIWVSLRAGGGGGACRSTYIVSGSFAAWSASVRTTGGAAALCVECDTHARHPTAAINTISTVDPLLSADLPSQVPPAPKSPPPPLPPAPEAEPTTRWHAVQSAVLPSSSSLYGERSSASATSSDDDAASPLKLSGGADPRQIGRRARLVCTGMG</sequence>
<dbReference type="HOGENOM" id="CLU_1392188_0_0_1"/>
<evidence type="ECO:0000313" key="3">
    <source>
        <dbReference type="Proteomes" id="UP000006591"/>
    </source>
</evidence>
<protein>
    <submittedName>
        <fullName evidence="2">Uncharacterized protein</fullName>
    </submittedName>
</protein>
<keyword evidence="3" id="KW-1185">Reference proteome</keyword>
<feature type="region of interest" description="Disordered" evidence="1">
    <location>
        <begin position="109"/>
        <end position="185"/>
    </location>
</feature>
<dbReference type="EnsemblPlants" id="ONIVA07G03450.1">
    <property type="protein sequence ID" value="ONIVA07G03450.1"/>
    <property type="gene ID" value="ONIVA07G03450"/>
</dbReference>
<evidence type="ECO:0000256" key="1">
    <source>
        <dbReference type="SAM" id="MobiDB-lite"/>
    </source>
</evidence>
<dbReference type="Gramene" id="ONIVA07G03450.1">
    <property type="protein sequence ID" value="ONIVA07G03450.1"/>
    <property type="gene ID" value="ONIVA07G03450"/>
</dbReference>
<evidence type="ECO:0000313" key="2">
    <source>
        <dbReference type="EnsemblPlants" id="ONIVA07G03450.1"/>
    </source>
</evidence>
<accession>A0A0E0HX95</accession>
<dbReference type="Proteomes" id="UP000006591">
    <property type="component" value="Chromosome 7"/>
</dbReference>
<feature type="compositionally biased region" description="Pro residues" evidence="1">
    <location>
        <begin position="115"/>
        <end position="132"/>
    </location>
</feature>
<proteinExistence type="predicted"/>
<dbReference type="AlphaFoldDB" id="A0A0E0HX95"/>
<reference evidence="2" key="1">
    <citation type="submission" date="2015-04" db="UniProtKB">
        <authorList>
            <consortium name="EnsemblPlants"/>
        </authorList>
    </citation>
    <scope>IDENTIFICATION</scope>
    <source>
        <strain evidence="2">SL10</strain>
    </source>
</reference>
<reference evidence="2" key="2">
    <citation type="submission" date="2018-04" db="EMBL/GenBank/DDBJ databases">
        <title>OnivRS2 (Oryza nivara Reference Sequence Version 2).</title>
        <authorList>
            <person name="Zhang J."/>
            <person name="Kudrna D."/>
            <person name="Lee S."/>
            <person name="Talag J."/>
            <person name="Rajasekar S."/>
            <person name="Welchert J."/>
            <person name="Hsing Y.-I."/>
            <person name="Wing R.A."/>
        </authorList>
    </citation>
    <scope>NUCLEOTIDE SEQUENCE [LARGE SCALE GENOMIC DNA]</scope>
    <source>
        <strain evidence="2">SL10</strain>
    </source>
</reference>
<organism evidence="2">
    <name type="scientific">Oryza nivara</name>
    <name type="common">Indian wild rice</name>
    <name type="synonym">Oryza sativa f. spontanea</name>
    <dbReference type="NCBI Taxonomy" id="4536"/>
    <lineage>
        <taxon>Eukaryota</taxon>
        <taxon>Viridiplantae</taxon>
        <taxon>Streptophyta</taxon>
        <taxon>Embryophyta</taxon>
        <taxon>Tracheophyta</taxon>
        <taxon>Spermatophyta</taxon>
        <taxon>Magnoliopsida</taxon>
        <taxon>Liliopsida</taxon>
        <taxon>Poales</taxon>
        <taxon>Poaceae</taxon>
        <taxon>BOP clade</taxon>
        <taxon>Oryzoideae</taxon>
        <taxon>Oryzeae</taxon>
        <taxon>Oryzinae</taxon>
        <taxon>Oryza</taxon>
    </lineage>
</organism>
<name>A0A0E0HX95_ORYNI</name>